<evidence type="ECO:0000256" key="12">
    <source>
        <dbReference type="ARBA" id="ARBA00022801"/>
    </source>
</evidence>
<feature type="domain" description="RNase H type-2" evidence="14">
    <location>
        <begin position="11"/>
        <end position="226"/>
    </location>
</feature>
<evidence type="ECO:0000256" key="8">
    <source>
        <dbReference type="ARBA" id="ARBA00022490"/>
    </source>
</evidence>
<dbReference type="GO" id="GO:0004523">
    <property type="term" value="F:RNA-DNA hybrid ribonuclease activity"/>
    <property type="evidence" value="ECO:0007669"/>
    <property type="project" value="UniProtKB-EC"/>
</dbReference>
<comment type="cofactor">
    <cofactor evidence="2">
        <name>Mn(2+)</name>
        <dbReference type="ChEBI" id="CHEBI:29035"/>
    </cofactor>
</comment>
<comment type="cofactor">
    <cofactor evidence="3">
        <name>Mg(2+)</name>
        <dbReference type="ChEBI" id="CHEBI:18420"/>
    </cofactor>
</comment>
<comment type="similarity">
    <text evidence="5">Belongs to the RNase HII family.</text>
</comment>
<dbReference type="GO" id="GO:0043137">
    <property type="term" value="P:DNA replication, removal of RNA primer"/>
    <property type="evidence" value="ECO:0007669"/>
    <property type="project" value="TreeGrafter"/>
</dbReference>
<reference evidence="15" key="1">
    <citation type="journal article" date="2020" name="Nature">
        <title>Giant virus diversity and host interactions through global metagenomics.</title>
        <authorList>
            <person name="Schulz F."/>
            <person name="Roux S."/>
            <person name="Paez-Espino D."/>
            <person name="Jungbluth S."/>
            <person name="Walsh D.A."/>
            <person name="Denef V.J."/>
            <person name="McMahon K.D."/>
            <person name="Konstantinidis K.T."/>
            <person name="Eloe-Fadrosh E.A."/>
            <person name="Kyrpides N.C."/>
            <person name="Woyke T."/>
        </authorList>
    </citation>
    <scope>NUCLEOTIDE SEQUENCE</scope>
    <source>
        <strain evidence="15">GVMAG-M-3300023174-176</strain>
    </source>
</reference>
<evidence type="ECO:0000313" key="15">
    <source>
        <dbReference type="EMBL" id="QHT15712.1"/>
    </source>
</evidence>
<evidence type="ECO:0000256" key="1">
    <source>
        <dbReference type="ARBA" id="ARBA00000077"/>
    </source>
</evidence>
<dbReference type="EMBL" id="MN739613">
    <property type="protein sequence ID" value="QHT15712.1"/>
    <property type="molecule type" value="Genomic_DNA"/>
</dbReference>
<dbReference type="EC" id="3.1.26.4" evidence="6"/>
<comment type="subcellular location">
    <subcellularLocation>
        <location evidence="4">Cytoplasm</location>
    </subcellularLocation>
</comment>
<evidence type="ECO:0000256" key="6">
    <source>
        <dbReference type="ARBA" id="ARBA00012180"/>
    </source>
</evidence>
<dbReference type="InterPro" id="IPR036397">
    <property type="entry name" value="RNaseH_sf"/>
</dbReference>
<keyword evidence="11" id="KW-0255">Endonuclease</keyword>
<dbReference type="GO" id="GO:0006298">
    <property type="term" value="P:mismatch repair"/>
    <property type="evidence" value="ECO:0007669"/>
    <property type="project" value="TreeGrafter"/>
</dbReference>
<evidence type="ECO:0000256" key="11">
    <source>
        <dbReference type="ARBA" id="ARBA00022759"/>
    </source>
</evidence>
<dbReference type="GO" id="GO:0046872">
    <property type="term" value="F:metal ion binding"/>
    <property type="evidence" value="ECO:0007669"/>
    <property type="project" value="UniProtKB-KW"/>
</dbReference>
<dbReference type="GO" id="GO:0005737">
    <property type="term" value="C:cytoplasm"/>
    <property type="evidence" value="ECO:0007669"/>
    <property type="project" value="UniProtKB-SubCell"/>
</dbReference>
<dbReference type="CDD" id="cd07182">
    <property type="entry name" value="RNase_HII_bacteria_HII_like"/>
    <property type="match status" value="1"/>
</dbReference>
<dbReference type="PANTHER" id="PTHR10954:SF18">
    <property type="entry name" value="RIBONUCLEASE HII"/>
    <property type="match status" value="1"/>
</dbReference>
<organism evidence="15">
    <name type="scientific">viral metagenome</name>
    <dbReference type="NCBI Taxonomy" id="1070528"/>
    <lineage>
        <taxon>unclassified sequences</taxon>
        <taxon>metagenomes</taxon>
        <taxon>organismal metagenomes</taxon>
    </lineage>
</organism>
<evidence type="ECO:0000256" key="5">
    <source>
        <dbReference type="ARBA" id="ARBA00007383"/>
    </source>
</evidence>
<keyword evidence="13" id="KW-0464">Manganese</keyword>
<dbReference type="Pfam" id="PF01351">
    <property type="entry name" value="RNase_HII"/>
    <property type="match status" value="1"/>
</dbReference>
<evidence type="ECO:0000259" key="14">
    <source>
        <dbReference type="PROSITE" id="PS51975"/>
    </source>
</evidence>
<accession>A0A6C0DH45</accession>
<comment type="catalytic activity">
    <reaction evidence="1">
        <text>Endonucleolytic cleavage to 5'-phosphomonoester.</text>
        <dbReference type="EC" id="3.1.26.4"/>
    </reaction>
</comment>
<dbReference type="PROSITE" id="PS51975">
    <property type="entry name" value="RNASE_H_2"/>
    <property type="match status" value="1"/>
</dbReference>
<sequence>MLQPRFKEDTVIEVGIDEAGRGSFFGPIMAGAVVWPPQSSWTPEIEKLSSELRDSKKIAPKKRERMADDIKRLAVAWHVGSVSNTEIDEQGITWANQEAFRRASSGLRGQKGLKGVSSETRLLIDGELTIHGYDGEQHVIVDGDAIYMSIAAASILAKVEHDRWIISWCDANPVDAEKYSLRTSKGYGTAAHRAGLVANGVHSLHRRTFVRKYVPADQALPKPNVVIQGYFKQTAEKCLIRL</sequence>
<dbReference type="GO" id="GO:0032299">
    <property type="term" value="C:ribonuclease H2 complex"/>
    <property type="evidence" value="ECO:0007669"/>
    <property type="project" value="TreeGrafter"/>
</dbReference>
<evidence type="ECO:0000256" key="9">
    <source>
        <dbReference type="ARBA" id="ARBA00022722"/>
    </source>
</evidence>
<evidence type="ECO:0000256" key="13">
    <source>
        <dbReference type="ARBA" id="ARBA00023211"/>
    </source>
</evidence>
<keyword evidence="10" id="KW-0479">Metal-binding</keyword>
<keyword evidence="8" id="KW-0963">Cytoplasm</keyword>
<dbReference type="InterPro" id="IPR022898">
    <property type="entry name" value="RNase_HII"/>
</dbReference>
<keyword evidence="9" id="KW-0540">Nuclease</keyword>
<dbReference type="InterPro" id="IPR012337">
    <property type="entry name" value="RNaseH-like_sf"/>
</dbReference>
<evidence type="ECO:0000256" key="4">
    <source>
        <dbReference type="ARBA" id="ARBA00004496"/>
    </source>
</evidence>
<dbReference type="SUPFAM" id="SSF53098">
    <property type="entry name" value="Ribonuclease H-like"/>
    <property type="match status" value="1"/>
</dbReference>
<protein>
    <recommendedName>
        <fullName evidence="7">Ribonuclease HII</fullName>
        <ecNumber evidence="6">3.1.26.4</ecNumber>
    </recommendedName>
</protein>
<dbReference type="PANTHER" id="PTHR10954">
    <property type="entry name" value="RIBONUCLEASE H2 SUBUNIT A"/>
    <property type="match status" value="1"/>
</dbReference>
<dbReference type="Gene3D" id="3.30.420.10">
    <property type="entry name" value="Ribonuclease H-like superfamily/Ribonuclease H"/>
    <property type="match status" value="1"/>
</dbReference>
<dbReference type="InterPro" id="IPR024567">
    <property type="entry name" value="RNase_HII/HIII_dom"/>
</dbReference>
<dbReference type="GO" id="GO:0003723">
    <property type="term" value="F:RNA binding"/>
    <property type="evidence" value="ECO:0007669"/>
    <property type="project" value="InterPro"/>
</dbReference>
<name>A0A6C0DH45_9ZZZZ</name>
<evidence type="ECO:0000256" key="10">
    <source>
        <dbReference type="ARBA" id="ARBA00022723"/>
    </source>
</evidence>
<evidence type="ECO:0000256" key="3">
    <source>
        <dbReference type="ARBA" id="ARBA00001946"/>
    </source>
</evidence>
<dbReference type="AlphaFoldDB" id="A0A6C0DH45"/>
<proteinExistence type="inferred from homology"/>
<evidence type="ECO:0000256" key="2">
    <source>
        <dbReference type="ARBA" id="ARBA00001936"/>
    </source>
</evidence>
<keyword evidence="12" id="KW-0378">Hydrolase</keyword>
<evidence type="ECO:0000256" key="7">
    <source>
        <dbReference type="ARBA" id="ARBA00019179"/>
    </source>
</evidence>
<dbReference type="InterPro" id="IPR001352">
    <property type="entry name" value="RNase_HII/HIII"/>
</dbReference>